<dbReference type="RefSeq" id="WP_182707614.1">
    <property type="nucleotide sequence ID" value="NZ_JACJII010000001.1"/>
</dbReference>
<dbReference type="Pfam" id="PF07070">
    <property type="entry name" value="Spo0M"/>
    <property type="match status" value="1"/>
</dbReference>
<dbReference type="PANTHER" id="PTHR40053:SF1">
    <property type="entry name" value="SPORULATION-CONTROL PROTEIN SPO0M"/>
    <property type="match status" value="1"/>
</dbReference>
<dbReference type="Proteomes" id="UP000539313">
    <property type="component" value="Unassembled WGS sequence"/>
</dbReference>
<dbReference type="InterPro" id="IPR009776">
    <property type="entry name" value="Spore_0_M"/>
</dbReference>
<evidence type="ECO:0000313" key="2">
    <source>
        <dbReference type="Proteomes" id="UP000539313"/>
    </source>
</evidence>
<reference evidence="1 2" key="1">
    <citation type="submission" date="2020-08" db="EMBL/GenBank/DDBJ databases">
        <title>Sequencing the genomes of 1000 actinobacteria strains.</title>
        <authorList>
            <person name="Klenk H.-P."/>
        </authorList>
    </citation>
    <scope>NUCLEOTIDE SEQUENCE [LARGE SCALE GENOMIC DNA]</scope>
    <source>
        <strain evidence="1 2">DSM 45823</strain>
    </source>
</reference>
<name>A0A7W3N3H1_9ACTN</name>
<organism evidence="1 2">
    <name type="scientific">Thermomonospora cellulosilytica</name>
    <dbReference type="NCBI Taxonomy" id="1411118"/>
    <lineage>
        <taxon>Bacteria</taxon>
        <taxon>Bacillati</taxon>
        <taxon>Actinomycetota</taxon>
        <taxon>Actinomycetes</taxon>
        <taxon>Streptosporangiales</taxon>
        <taxon>Thermomonosporaceae</taxon>
        <taxon>Thermomonospora</taxon>
    </lineage>
</organism>
<dbReference type="EMBL" id="JACJII010000001">
    <property type="protein sequence ID" value="MBA9006835.1"/>
    <property type="molecule type" value="Genomic_DNA"/>
</dbReference>
<dbReference type="PANTHER" id="PTHR40053">
    <property type="entry name" value="SPORULATION-CONTROL PROTEIN SPO0M"/>
    <property type="match status" value="1"/>
</dbReference>
<keyword evidence="2" id="KW-1185">Reference proteome</keyword>
<evidence type="ECO:0000313" key="1">
    <source>
        <dbReference type="EMBL" id="MBA9006835.1"/>
    </source>
</evidence>
<gene>
    <name evidence="1" type="ORF">HNR21_005717</name>
</gene>
<dbReference type="AlphaFoldDB" id="A0A7W3N3H1"/>
<comment type="caution">
    <text evidence="1">The sequence shown here is derived from an EMBL/GenBank/DDBJ whole genome shotgun (WGS) entry which is preliminary data.</text>
</comment>
<protein>
    <submittedName>
        <fullName evidence="1">Sporulation-control protein</fullName>
    </submittedName>
</protein>
<sequence length="248" mass="27413">MAFRTFLKTLGSNAPRVDTVLDTTTVRPGARLGATVTVQGGGVDVHIERLTLELVTRVEDKESTETGWTDPGVVASQSTDSFDLPAGETLRFRLDVDVPWEMPITHVHGRPLRGARAAVRTCLDVDRAVDRGDFDEIAVHALPAQDMIVEAFGALGFRLEEAEVKKGQVIGGKNQTSPFWQELEYYFPADYGLPHGTQLEVATIARADSLDLITGPHGPYPFAYADMNLNDLTKWLDSHCRSLWHQNR</sequence>
<accession>A0A7W3N3H1</accession>
<proteinExistence type="predicted"/>